<dbReference type="EMBL" id="JARQAI010000018">
    <property type="protein sequence ID" value="MDT2737631.1"/>
    <property type="molecule type" value="Genomic_DNA"/>
</dbReference>
<dbReference type="GO" id="GO:0003677">
    <property type="term" value="F:DNA binding"/>
    <property type="evidence" value="ECO:0007669"/>
    <property type="project" value="InterPro"/>
</dbReference>
<proteinExistence type="predicted"/>
<dbReference type="RefSeq" id="WP_311797260.1">
    <property type="nucleotide sequence ID" value="NZ_JARQAI010000018.1"/>
</dbReference>
<organism evidence="1 2">
    <name type="scientific">Enterococcus pseudoavium</name>
    <dbReference type="NCBI Taxonomy" id="44007"/>
    <lineage>
        <taxon>Bacteria</taxon>
        <taxon>Bacillati</taxon>
        <taxon>Bacillota</taxon>
        <taxon>Bacilli</taxon>
        <taxon>Lactobacillales</taxon>
        <taxon>Enterococcaceae</taxon>
        <taxon>Enterococcus</taxon>
    </lineage>
</organism>
<evidence type="ECO:0000313" key="2">
    <source>
        <dbReference type="Proteomes" id="UP001180842"/>
    </source>
</evidence>
<protein>
    <submittedName>
        <fullName evidence="1">Uncharacterized protein</fullName>
    </submittedName>
</protein>
<dbReference type="InterPro" id="IPR010982">
    <property type="entry name" value="Lambda_DNA-bd_dom_sf"/>
</dbReference>
<accession>A0AAE4I1V9</accession>
<comment type="caution">
    <text evidence="1">The sequence shown here is derived from an EMBL/GenBank/DDBJ whole genome shotgun (WGS) entry which is preliminary data.</text>
</comment>
<dbReference type="SUPFAM" id="SSF47413">
    <property type="entry name" value="lambda repressor-like DNA-binding domains"/>
    <property type="match status" value="1"/>
</dbReference>
<reference evidence="1" key="1">
    <citation type="submission" date="2023-03" db="EMBL/GenBank/DDBJ databases">
        <authorList>
            <person name="Shen W."/>
            <person name="Cai J."/>
        </authorList>
    </citation>
    <scope>NUCLEOTIDE SEQUENCE</scope>
    <source>
        <strain evidence="1">P69-2</strain>
    </source>
</reference>
<dbReference type="AlphaFoldDB" id="A0AAE4I1V9"/>
<name>A0AAE4I1V9_9ENTE</name>
<sequence length="63" mass="7219">MPDTTDLRDRIIRYKNENKLSYQTMADLIGTSKTEVFQAVTGKRMNPKSNLIISKLIQAYGIK</sequence>
<evidence type="ECO:0000313" key="1">
    <source>
        <dbReference type="EMBL" id="MDT2737631.1"/>
    </source>
</evidence>
<dbReference type="Proteomes" id="UP001180842">
    <property type="component" value="Unassembled WGS sequence"/>
</dbReference>
<gene>
    <name evidence="1" type="ORF">P7H00_10965</name>
</gene>